<sequence length="388" mass="44676">MENTLKVTYLAYANLFSKFAGGPEASAITKALDDRGFLSQVIVLDSTNKTIDNLTMPLPPIIRWVVPRILDRLTAVSPISMRYVNERILDITASRYFSPESNLLLTSCVAPKIMEKAQRHGVTTIFYAKNSFNFYSVLYEESKRWEIQLKTGELDYLRRYDEIVSKTDYFVVLSKEDVKILNKDYSVRPEYIYHINLGIDVEQFMPKRKRMIDKKIVFGFLGMSPLRKGLPYLLEAWKVLDWDNHLIVAGLPDYLLRQFKKRWGNLKNVEFYGPVKAKWFYDSIDVYVAPALAEGQPRATMEAMACELPVIATKIGAGEALRHKCEGIIVPERNVDSLVNAMQKMSDPELRYRFGRAGRQRIAKSFKAMDFGQQFVDILYSISLINKK</sequence>
<dbReference type="EC" id="2.4.-.-" evidence="1"/>
<keyword evidence="1" id="KW-0328">Glycosyltransferase</keyword>
<evidence type="ECO:0000313" key="1">
    <source>
        <dbReference type="EMBL" id="WMJ16349.1"/>
    </source>
</evidence>
<dbReference type="GO" id="GO:0016757">
    <property type="term" value="F:glycosyltransferase activity"/>
    <property type="evidence" value="ECO:0007669"/>
    <property type="project" value="UniProtKB-KW"/>
</dbReference>
<dbReference type="PANTHER" id="PTHR12526:SF637">
    <property type="entry name" value="GLYCOSYLTRANSFERASE EPSF-RELATED"/>
    <property type="match status" value="1"/>
</dbReference>
<gene>
    <name evidence="1" type="ORF">RA955_17235</name>
</gene>
<dbReference type="SUPFAM" id="SSF53756">
    <property type="entry name" value="UDP-Glycosyltransferase/glycogen phosphorylase"/>
    <property type="match status" value="1"/>
</dbReference>
<proteinExistence type="predicted"/>
<reference evidence="1 2" key="1">
    <citation type="submission" date="2023-08" db="EMBL/GenBank/DDBJ databases">
        <title>Genome sequencing of the thermostable Gram positive bacteria Geobacillus proteiniphilus strain T-6.</title>
        <authorList>
            <person name="Shulami S."/>
            <person name="Shoham Y."/>
        </authorList>
    </citation>
    <scope>NUCLEOTIDE SEQUENCE [LARGE SCALE GENOMIC DNA]</scope>
    <source>
        <strain evidence="1 2">T-6</strain>
    </source>
</reference>
<organism evidence="1 2">
    <name type="scientific">Geobacillus proteiniphilus</name>
    <dbReference type="NCBI Taxonomy" id="860353"/>
    <lineage>
        <taxon>Bacteria</taxon>
        <taxon>Bacillati</taxon>
        <taxon>Bacillota</taxon>
        <taxon>Bacilli</taxon>
        <taxon>Bacillales</taxon>
        <taxon>Anoxybacillaceae</taxon>
        <taxon>Geobacillus</taxon>
    </lineage>
</organism>
<protein>
    <submittedName>
        <fullName evidence="1">Glycosyltransferase family 4 protein</fullName>
        <ecNumber evidence="1">2.4.-.-</ecNumber>
    </submittedName>
</protein>
<accession>A0ABY9MFD5</accession>
<dbReference type="CDD" id="cd03801">
    <property type="entry name" value="GT4_PimA-like"/>
    <property type="match status" value="1"/>
</dbReference>
<evidence type="ECO:0000313" key="2">
    <source>
        <dbReference type="Proteomes" id="UP001223761"/>
    </source>
</evidence>
<dbReference type="EMBL" id="CP133076">
    <property type="protein sequence ID" value="WMJ16349.1"/>
    <property type="molecule type" value="Genomic_DNA"/>
</dbReference>
<dbReference type="Pfam" id="PF13692">
    <property type="entry name" value="Glyco_trans_1_4"/>
    <property type="match status" value="1"/>
</dbReference>
<name>A0ABY9MFD5_9BACL</name>
<dbReference type="Gene3D" id="3.40.50.2000">
    <property type="entry name" value="Glycogen Phosphorylase B"/>
    <property type="match status" value="2"/>
</dbReference>
<dbReference type="PANTHER" id="PTHR12526">
    <property type="entry name" value="GLYCOSYLTRANSFERASE"/>
    <property type="match status" value="1"/>
</dbReference>
<keyword evidence="1" id="KW-0808">Transferase</keyword>
<dbReference type="Proteomes" id="UP001223761">
    <property type="component" value="Chromosome"/>
</dbReference>
<dbReference type="RefSeq" id="WP_307898581.1">
    <property type="nucleotide sequence ID" value="NZ_CP133076.1"/>
</dbReference>
<keyword evidence="2" id="KW-1185">Reference proteome</keyword>